<evidence type="ECO:0000256" key="2">
    <source>
        <dbReference type="ARBA" id="ARBA00007069"/>
    </source>
</evidence>
<keyword evidence="5 9" id="KW-0812">Transmembrane</keyword>
<evidence type="ECO:0000256" key="9">
    <source>
        <dbReference type="RuleBase" id="RU363032"/>
    </source>
</evidence>
<dbReference type="GO" id="GO:0006865">
    <property type="term" value="P:amino acid transport"/>
    <property type="evidence" value="ECO:0007669"/>
    <property type="project" value="UniProtKB-KW"/>
</dbReference>
<gene>
    <name evidence="11" type="ORF">C7437_108104</name>
</gene>
<feature type="transmembrane region" description="Helical" evidence="9">
    <location>
        <begin position="111"/>
        <end position="135"/>
    </location>
</feature>
<dbReference type="CDD" id="cd06261">
    <property type="entry name" value="TM_PBP2"/>
    <property type="match status" value="1"/>
</dbReference>
<protein>
    <submittedName>
        <fullName evidence="11">Glycine betaine/proline transport system permease protein</fullName>
    </submittedName>
</protein>
<dbReference type="InterPro" id="IPR035906">
    <property type="entry name" value="MetI-like_sf"/>
</dbReference>
<dbReference type="PROSITE" id="PS50928">
    <property type="entry name" value="ABC_TM1"/>
    <property type="match status" value="1"/>
</dbReference>
<keyword evidence="3 9" id="KW-0813">Transport</keyword>
<evidence type="ECO:0000256" key="7">
    <source>
        <dbReference type="ARBA" id="ARBA00022989"/>
    </source>
</evidence>
<keyword evidence="4" id="KW-1003">Cell membrane</keyword>
<dbReference type="Proteomes" id="UP000248646">
    <property type="component" value="Unassembled WGS sequence"/>
</dbReference>
<comment type="similarity">
    <text evidence="2">Belongs to the binding-protein-dependent transport system permease family. CysTW subfamily.</text>
</comment>
<dbReference type="GO" id="GO:0043190">
    <property type="term" value="C:ATP-binding cassette (ABC) transporter complex"/>
    <property type="evidence" value="ECO:0007669"/>
    <property type="project" value="TreeGrafter"/>
</dbReference>
<evidence type="ECO:0000256" key="5">
    <source>
        <dbReference type="ARBA" id="ARBA00022692"/>
    </source>
</evidence>
<keyword evidence="12" id="KW-1185">Reference proteome</keyword>
<dbReference type="InterPro" id="IPR000515">
    <property type="entry name" value="MetI-like"/>
</dbReference>
<comment type="subcellular location">
    <subcellularLocation>
        <location evidence="1 9">Cell membrane</location>
        <topology evidence="1 9">Multi-pass membrane protein</topology>
    </subcellularLocation>
</comment>
<dbReference type="FunFam" id="1.10.3720.10:FF:000001">
    <property type="entry name" value="Glycine betaine ABC transporter, permease"/>
    <property type="match status" value="1"/>
</dbReference>
<keyword evidence="6" id="KW-0029">Amino-acid transport</keyword>
<keyword evidence="7 9" id="KW-1133">Transmembrane helix</keyword>
<dbReference type="GO" id="GO:0031460">
    <property type="term" value="P:glycine betaine transport"/>
    <property type="evidence" value="ECO:0007669"/>
    <property type="project" value="TreeGrafter"/>
</dbReference>
<dbReference type="SUPFAM" id="SSF161098">
    <property type="entry name" value="MetI-like"/>
    <property type="match status" value="1"/>
</dbReference>
<dbReference type="GO" id="GO:0015226">
    <property type="term" value="F:carnitine transmembrane transporter activity"/>
    <property type="evidence" value="ECO:0007669"/>
    <property type="project" value="TreeGrafter"/>
</dbReference>
<evidence type="ECO:0000256" key="3">
    <source>
        <dbReference type="ARBA" id="ARBA00022448"/>
    </source>
</evidence>
<dbReference type="AlphaFoldDB" id="A0A2W7MBY9"/>
<dbReference type="PANTHER" id="PTHR47737:SF1">
    <property type="entry name" value="GLYCINE BETAINE_PROLINE BETAINE TRANSPORT SYSTEM PERMEASE PROTEIN PROW"/>
    <property type="match status" value="1"/>
</dbReference>
<evidence type="ECO:0000259" key="10">
    <source>
        <dbReference type="PROSITE" id="PS50928"/>
    </source>
</evidence>
<name>A0A2W7MBY9_9BACI</name>
<dbReference type="PANTHER" id="PTHR47737">
    <property type="entry name" value="GLYCINE BETAINE/PROLINE BETAINE TRANSPORT SYSTEM PERMEASE PROTEIN PROW"/>
    <property type="match status" value="1"/>
</dbReference>
<feature type="domain" description="ABC transmembrane type-1" evidence="10">
    <location>
        <begin position="107"/>
        <end position="286"/>
    </location>
</feature>
<feature type="transmembrane region" description="Helical" evidence="9">
    <location>
        <begin position="155"/>
        <end position="181"/>
    </location>
</feature>
<evidence type="ECO:0000313" key="12">
    <source>
        <dbReference type="Proteomes" id="UP000248646"/>
    </source>
</evidence>
<feature type="transmembrane region" description="Helical" evidence="9">
    <location>
        <begin position="235"/>
        <end position="253"/>
    </location>
</feature>
<comment type="caution">
    <text evidence="11">The sequence shown here is derived from an EMBL/GenBank/DDBJ whole genome shotgun (WGS) entry which is preliminary data.</text>
</comment>
<dbReference type="EMBL" id="QKZI01000008">
    <property type="protein sequence ID" value="PZX03007.1"/>
    <property type="molecule type" value="Genomic_DNA"/>
</dbReference>
<feature type="transmembrane region" description="Helical" evidence="9">
    <location>
        <begin position="265"/>
        <end position="282"/>
    </location>
</feature>
<dbReference type="GO" id="GO:0005275">
    <property type="term" value="F:amine transmembrane transporter activity"/>
    <property type="evidence" value="ECO:0007669"/>
    <property type="project" value="TreeGrafter"/>
</dbReference>
<sequence length="301" mass="33236">MRGECDCFVRCSPIYMYEFPDVRIPIGDVVEKFTDFLAINFEAFFDFIFIIASGMIKGLEAGLLAIPWWILMIIIFLLGWYFTNMYGGLLFSFFIFLIGTFDLWPETMTTISIVLISVVLSLVIGIPLGILSAFSKTMSSITRPILDAMQTMPSFVYLIPVIFFFPLGNVPAVIATIIYAVPPVIRLTELGIRNVDEEVVESAQSFGSSTTQMLVKVQLPQALPTIMAGINQTTMMALAMAVVGSMVGAQGLGERVLYAINRIDISLGFEAGISIVFIAIIIDRITGGIAKRLQKHRRNAA</sequence>
<evidence type="ECO:0000256" key="4">
    <source>
        <dbReference type="ARBA" id="ARBA00022475"/>
    </source>
</evidence>
<proteinExistence type="inferred from homology"/>
<dbReference type="GO" id="GO:0015871">
    <property type="term" value="P:choline transport"/>
    <property type="evidence" value="ECO:0007669"/>
    <property type="project" value="TreeGrafter"/>
</dbReference>
<evidence type="ECO:0000256" key="8">
    <source>
        <dbReference type="ARBA" id="ARBA00023136"/>
    </source>
</evidence>
<dbReference type="Gene3D" id="1.10.3720.10">
    <property type="entry name" value="MetI-like"/>
    <property type="match status" value="1"/>
</dbReference>
<reference evidence="11 12" key="1">
    <citation type="submission" date="2018-06" db="EMBL/GenBank/DDBJ databases">
        <title>Genomic Encyclopedia of Type Strains, Phase IV (KMG-IV): sequencing the most valuable type-strain genomes for metagenomic binning, comparative biology and taxonomic classification.</title>
        <authorList>
            <person name="Goeker M."/>
        </authorList>
    </citation>
    <scope>NUCLEOTIDE SEQUENCE [LARGE SCALE GENOMIC DNA]</scope>
    <source>
        <strain evidence="11 12">DSM 5</strain>
    </source>
</reference>
<evidence type="ECO:0000256" key="6">
    <source>
        <dbReference type="ARBA" id="ARBA00022970"/>
    </source>
</evidence>
<evidence type="ECO:0000256" key="1">
    <source>
        <dbReference type="ARBA" id="ARBA00004651"/>
    </source>
</evidence>
<evidence type="ECO:0000313" key="11">
    <source>
        <dbReference type="EMBL" id="PZX03007.1"/>
    </source>
</evidence>
<organism evidence="11 12">
    <name type="scientific">Psychrobacillus insolitus</name>
    <dbReference type="NCBI Taxonomy" id="1461"/>
    <lineage>
        <taxon>Bacteria</taxon>
        <taxon>Bacillati</taxon>
        <taxon>Bacillota</taxon>
        <taxon>Bacilli</taxon>
        <taxon>Bacillales</taxon>
        <taxon>Bacillaceae</taxon>
        <taxon>Psychrobacillus</taxon>
    </lineage>
</organism>
<keyword evidence="8 9" id="KW-0472">Membrane</keyword>
<dbReference type="Pfam" id="PF00528">
    <property type="entry name" value="BPD_transp_1"/>
    <property type="match status" value="1"/>
</dbReference>
<accession>A0A2W7MBY9</accession>